<evidence type="ECO:0008006" key="4">
    <source>
        <dbReference type="Google" id="ProtNLM"/>
    </source>
</evidence>
<feature type="transmembrane region" description="Helical" evidence="1">
    <location>
        <begin position="6"/>
        <end position="30"/>
    </location>
</feature>
<dbReference type="AlphaFoldDB" id="A0A955L6P5"/>
<reference evidence="2" key="1">
    <citation type="submission" date="2020-04" db="EMBL/GenBank/DDBJ databases">
        <authorList>
            <person name="Zhang T."/>
        </authorList>
    </citation>
    <scope>NUCLEOTIDE SEQUENCE</scope>
    <source>
        <strain evidence="2">HKST-UBA14</strain>
    </source>
</reference>
<proteinExistence type="predicted"/>
<comment type="caution">
    <text evidence="2">The sequence shown here is derived from an EMBL/GenBank/DDBJ whole genome shotgun (WGS) entry which is preliminary data.</text>
</comment>
<dbReference type="InterPro" id="IPR045584">
    <property type="entry name" value="Pilin-like"/>
</dbReference>
<evidence type="ECO:0000313" key="2">
    <source>
        <dbReference type="EMBL" id="MCA9383900.1"/>
    </source>
</evidence>
<sequence>MKLKAFSLLEIMVVIGIIGIVIVLGIVGMISFRRTVQIQQATDEFISVLRETRTRAENNVILQDPGPGFDNNLVYGYRIDFQNNELTRDLCYINGPNWDCSEWPSESLKSNLFSEIEYNLVSACTSVIFENLSGEIYVEFNDSGTYLDDVCVVDLKHQANNNAITFTIDGNINSFKISND</sequence>
<dbReference type="SUPFAM" id="SSF54523">
    <property type="entry name" value="Pili subunits"/>
    <property type="match status" value="1"/>
</dbReference>
<accession>A0A955L6P5</accession>
<protein>
    <recommendedName>
        <fullName evidence="4">Prepilin-type N-terminal cleavage/methylation domain-containing protein</fullName>
    </recommendedName>
</protein>
<keyword evidence="1" id="KW-1133">Transmembrane helix</keyword>
<keyword evidence="1" id="KW-0812">Transmembrane</keyword>
<dbReference type="EMBL" id="JAGQLK010000168">
    <property type="protein sequence ID" value="MCA9383900.1"/>
    <property type="molecule type" value="Genomic_DNA"/>
</dbReference>
<dbReference type="Proteomes" id="UP000783287">
    <property type="component" value="Unassembled WGS sequence"/>
</dbReference>
<evidence type="ECO:0000313" key="3">
    <source>
        <dbReference type="Proteomes" id="UP000783287"/>
    </source>
</evidence>
<dbReference type="Gene3D" id="3.30.700.10">
    <property type="entry name" value="Glycoprotein, Type 4 Pilin"/>
    <property type="match status" value="1"/>
</dbReference>
<organism evidence="2 3">
    <name type="scientific">Candidatus Dojkabacteria bacterium</name>
    <dbReference type="NCBI Taxonomy" id="2099670"/>
    <lineage>
        <taxon>Bacteria</taxon>
        <taxon>Candidatus Dojkabacteria</taxon>
    </lineage>
</organism>
<name>A0A955L6P5_9BACT</name>
<reference evidence="2" key="2">
    <citation type="journal article" date="2021" name="Microbiome">
        <title>Successional dynamics and alternative stable states in a saline activated sludge microbial community over 9 years.</title>
        <authorList>
            <person name="Wang Y."/>
            <person name="Ye J."/>
            <person name="Ju F."/>
            <person name="Liu L."/>
            <person name="Boyd J.A."/>
            <person name="Deng Y."/>
            <person name="Parks D.H."/>
            <person name="Jiang X."/>
            <person name="Yin X."/>
            <person name="Woodcroft B.J."/>
            <person name="Tyson G.W."/>
            <person name="Hugenholtz P."/>
            <person name="Polz M.F."/>
            <person name="Zhang T."/>
        </authorList>
    </citation>
    <scope>NUCLEOTIDE SEQUENCE</scope>
    <source>
        <strain evidence="2">HKST-UBA14</strain>
    </source>
</reference>
<keyword evidence="1" id="KW-0472">Membrane</keyword>
<gene>
    <name evidence="2" type="ORF">KC909_06080</name>
</gene>
<evidence type="ECO:0000256" key="1">
    <source>
        <dbReference type="SAM" id="Phobius"/>
    </source>
</evidence>